<evidence type="ECO:0000256" key="10">
    <source>
        <dbReference type="ARBA" id="ARBA00022786"/>
    </source>
</evidence>
<dbReference type="Gene3D" id="2.40.100.10">
    <property type="entry name" value="Cyclophilin-like"/>
    <property type="match status" value="1"/>
</dbReference>
<keyword evidence="9" id="KW-0747">Spliceosome</keyword>
<dbReference type="CDD" id="cd01923">
    <property type="entry name" value="cyclophilin_RING"/>
    <property type="match status" value="1"/>
</dbReference>
<dbReference type="Pfam" id="PF00160">
    <property type="entry name" value="Pro_isomerase"/>
    <property type="match status" value="1"/>
</dbReference>
<keyword evidence="11" id="KW-0832">Ubl conjugation</keyword>
<keyword evidence="25" id="KW-1185">Reference proteome</keyword>
<dbReference type="InterPro" id="IPR026951">
    <property type="entry name" value="PPIL2_U-box_dom"/>
</dbReference>
<dbReference type="PANTHER" id="PTHR45625:SF1">
    <property type="entry name" value="RING-TYPE E3 UBIQUITIN-PROTEIN LIGASE PPIL2"/>
    <property type="match status" value="1"/>
</dbReference>
<evidence type="ECO:0000256" key="5">
    <source>
        <dbReference type="ARBA" id="ARBA00012483"/>
    </source>
</evidence>
<dbReference type="GO" id="GO:0008380">
    <property type="term" value="P:RNA splicing"/>
    <property type="evidence" value="ECO:0007669"/>
    <property type="project" value="UniProtKB-KW"/>
</dbReference>
<dbReference type="SUPFAM" id="SSF57850">
    <property type="entry name" value="RING/U-box"/>
    <property type="match status" value="1"/>
</dbReference>
<dbReference type="PROSITE" id="PS51698">
    <property type="entry name" value="U_BOX"/>
    <property type="match status" value="1"/>
</dbReference>
<evidence type="ECO:0000256" key="18">
    <source>
        <dbReference type="ARBA" id="ARBA00073734"/>
    </source>
</evidence>
<sequence>MGKRQHQKDKMYLTYTEWTTLYGGKKSGENSETSEDSTFRRLPYDHCCVSLVPFEHPYCDAHGNVFELEAILAYIKQFKHNPVTGKSIDAKSLIKLNFHKNAAGEYHCPVLFKVFSKHSHIVAVKTTGNVFSFDAVEQLNIKTRNWKDLLNDEPFIRADLITIQDPTNATKFNLSRFHHIKNNLKVEDEETINSRGNPNARLKTVSHETKEILEQLGRDYKPTEKKAEANKPVADKFNAAHYSTGAVAAGFTSTVMPQETVHQAAIVSDDLVRYERVKKKGYVRLLTNFGALNIELYCDVIPKTCENFIKHCQNRYYDGTKFHRSIRNFMIQGGDPTNSGNGGKSIWGKPFEDEFKPNLVHQGRGILSMANSGPNTNGSQFFITFRSCRHLDGKHTVFGRIVGGLDTLNSIEKVEVDNKDRPIEDIILQRAQVFVDPFQEADEQLVAERAAEAERIAEEAKNKESAKKNERGNVLKAYHSGVGKFINISQETNSAQSIELPAKKKKTTTIPYSIDNIWFSTSQKTSRPCLVSVVPP</sequence>
<feature type="domain" description="PPIase cyclophilin-type" evidence="22">
    <location>
        <begin position="290"/>
        <end position="433"/>
    </location>
</feature>
<dbReference type="InterPro" id="IPR002130">
    <property type="entry name" value="Cyclophilin-type_PPIase_dom"/>
</dbReference>
<organism evidence="24 25">
    <name type="scientific">Microctonus aethiopoides</name>
    <dbReference type="NCBI Taxonomy" id="144406"/>
    <lineage>
        <taxon>Eukaryota</taxon>
        <taxon>Metazoa</taxon>
        <taxon>Ecdysozoa</taxon>
        <taxon>Arthropoda</taxon>
        <taxon>Hexapoda</taxon>
        <taxon>Insecta</taxon>
        <taxon>Pterygota</taxon>
        <taxon>Neoptera</taxon>
        <taxon>Endopterygota</taxon>
        <taxon>Hymenoptera</taxon>
        <taxon>Apocrita</taxon>
        <taxon>Ichneumonoidea</taxon>
        <taxon>Braconidae</taxon>
        <taxon>Euphorinae</taxon>
        <taxon>Microctonus</taxon>
    </lineage>
</organism>
<evidence type="ECO:0000256" key="9">
    <source>
        <dbReference type="ARBA" id="ARBA00022728"/>
    </source>
</evidence>
<feature type="coiled-coil region" evidence="21">
    <location>
        <begin position="443"/>
        <end position="470"/>
    </location>
</feature>
<dbReference type="InterPro" id="IPR044666">
    <property type="entry name" value="Cyclophilin_A-like"/>
</dbReference>
<keyword evidence="7" id="KW-0507">mRNA processing</keyword>
<evidence type="ECO:0000259" key="22">
    <source>
        <dbReference type="PROSITE" id="PS50072"/>
    </source>
</evidence>
<comment type="function">
    <text evidence="16">Has a ubiquitin-protein ligase activity acting as an E3 ubiquitin protein ligase or as an ubiquitin-ubiquitin ligase promoting elongation of ubiquitin chains on substrates. By mediating 'Lys-48'-linked polyubiquitination of proteins could target them for proteasomal degradation. May also function as a chaperone, playing a role in transport to the cell membrane of BSG/Basigin for instance. Probable inactive PPIase with no peptidyl-prolyl cis-trans isomerase activity. As a component of the minor spliceosome, involved in the splicing of U12-type introns in pre-mRNAs.</text>
</comment>
<reference evidence="24" key="1">
    <citation type="journal article" date="2023" name="bioRxiv">
        <title>Scaffold-level genome assemblies of two parasitoid biocontrol wasps reveal the parthenogenesis mechanism and an associated novel virus.</title>
        <authorList>
            <person name="Inwood S."/>
            <person name="Skelly J."/>
            <person name="Guhlin J."/>
            <person name="Harrop T."/>
            <person name="Goldson S."/>
            <person name="Dearden P."/>
        </authorList>
    </citation>
    <scope>NUCLEOTIDE SEQUENCE</scope>
    <source>
        <strain evidence="24">Irish</strain>
        <tissue evidence="24">Whole body</tissue>
    </source>
</reference>
<dbReference type="PANTHER" id="PTHR45625">
    <property type="entry name" value="PEPTIDYL-PROLYL CIS-TRANS ISOMERASE-RELATED"/>
    <property type="match status" value="1"/>
</dbReference>
<proteinExistence type="inferred from homology"/>
<reference evidence="24" key="2">
    <citation type="submission" date="2023-03" db="EMBL/GenBank/DDBJ databases">
        <authorList>
            <person name="Inwood S.N."/>
            <person name="Skelly J.G."/>
            <person name="Guhlin J."/>
            <person name="Harrop T.W.R."/>
            <person name="Goldson S.G."/>
            <person name="Dearden P.K."/>
        </authorList>
    </citation>
    <scope>NUCLEOTIDE SEQUENCE</scope>
    <source>
        <strain evidence="24">Irish</strain>
        <tissue evidence="24">Whole body</tissue>
    </source>
</reference>
<feature type="domain" description="U-box" evidence="23">
    <location>
        <begin position="40"/>
        <end position="113"/>
    </location>
</feature>
<keyword evidence="8" id="KW-0808">Transferase</keyword>
<name>A0AA39CB20_9HYME</name>
<comment type="catalytic activity">
    <reaction evidence="1">
        <text>S-ubiquitinyl-[E2 ubiquitin-conjugating enzyme]-L-cysteine + [acceptor protein]-L-lysine = [E2 ubiquitin-conjugating enzyme]-L-cysteine + N(6)-ubiquitinyl-[acceptor protein]-L-lysine.</text>
        <dbReference type="EC" id="2.3.2.27"/>
    </reaction>
</comment>
<dbReference type="PRINTS" id="PR00153">
    <property type="entry name" value="CSAPPISMRASE"/>
</dbReference>
<evidence type="ECO:0000256" key="8">
    <source>
        <dbReference type="ARBA" id="ARBA00022679"/>
    </source>
</evidence>
<comment type="subcellular location">
    <subcellularLocation>
        <location evidence="2">Nucleus</location>
    </subcellularLocation>
</comment>
<dbReference type="AlphaFoldDB" id="A0AA39CB20"/>
<dbReference type="InterPro" id="IPR003613">
    <property type="entry name" value="Ubox_domain"/>
</dbReference>
<dbReference type="SUPFAM" id="SSF50891">
    <property type="entry name" value="Cyclophilin-like"/>
    <property type="match status" value="1"/>
</dbReference>
<evidence type="ECO:0000256" key="16">
    <source>
        <dbReference type="ARBA" id="ARBA00059251"/>
    </source>
</evidence>
<keyword evidence="6" id="KW-1017">Isopeptide bond</keyword>
<evidence type="ECO:0000256" key="4">
    <source>
        <dbReference type="ARBA" id="ARBA00007930"/>
    </source>
</evidence>
<comment type="subunit">
    <text evidence="17">Component of the minor spliceosome, which splices U12-type introns. Within this complex, interacts with PRPF8/PRP8, EFTUD2/SNU114 and PLRG1. Interacts with isoform 2 of BSG. Interacts (via the PPIase cyclophilin-type domain) with CRNKL1; they may form a trimeric complex with HSP90.</text>
</comment>
<evidence type="ECO:0000256" key="7">
    <source>
        <dbReference type="ARBA" id="ARBA00022664"/>
    </source>
</evidence>
<dbReference type="EMBL" id="JAQQBS010001423">
    <property type="protein sequence ID" value="KAK0160760.1"/>
    <property type="molecule type" value="Genomic_DNA"/>
</dbReference>
<evidence type="ECO:0000256" key="13">
    <source>
        <dbReference type="ARBA" id="ARBA00023054"/>
    </source>
</evidence>
<dbReference type="GO" id="GO:0006397">
    <property type="term" value="P:mRNA processing"/>
    <property type="evidence" value="ECO:0007669"/>
    <property type="project" value="UniProtKB-KW"/>
</dbReference>
<protein>
    <recommendedName>
        <fullName evidence="18">RING-type E3 ubiquitin-protein ligase PPIL2</fullName>
        <ecNumber evidence="5">2.3.2.27</ecNumber>
    </recommendedName>
    <alternativeName>
        <fullName evidence="20">CYC4</fullName>
    </alternativeName>
    <alternativeName>
        <fullName evidence="19">Probable inactive peptidyl-prolyl cis-trans isomerase-like 2</fullName>
    </alternativeName>
</protein>
<evidence type="ECO:0000256" key="1">
    <source>
        <dbReference type="ARBA" id="ARBA00000900"/>
    </source>
</evidence>
<dbReference type="PROSITE" id="PS50072">
    <property type="entry name" value="CSA_PPIASE_2"/>
    <property type="match status" value="1"/>
</dbReference>
<evidence type="ECO:0000256" key="19">
    <source>
        <dbReference type="ARBA" id="ARBA00078275"/>
    </source>
</evidence>
<accession>A0AA39CB20</accession>
<keyword evidence="13 21" id="KW-0175">Coiled coil</keyword>
<evidence type="ECO:0000256" key="11">
    <source>
        <dbReference type="ARBA" id="ARBA00022843"/>
    </source>
</evidence>
<keyword evidence="15" id="KW-0539">Nucleus</keyword>
<dbReference type="SMART" id="SM00504">
    <property type="entry name" value="Ubox"/>
    <property type="match status" value="1"/>
</dbReference>
<dbReference type="FunFam" id="2.40.100.10:FF:000018">
    <property type="entry name" value="Peptidyl-prolyl cis-trans isomerase-like 2"/>
    <property type="match status" value="1"/>
</dbReference>
<keyword evidence="14" id="KW-0508">mRNA splicing</keyword>
<evidence type="ECO:0000256" key="15">
    <source>
        <dbReference type="ARBA" id="ARBA00023242"/>
    </source>
</evidence>
<evidence type="ECO:0000256" key="3">
    <source>
        <dbReference type="ARBA" id="ARBA00004906"/>
    </source>
</evidence>
<dbReference type="GO" id="GO:0071013">
    <property type="term" value="C:catalytic step 2 spliceosome"/>
    <property type="evidence" value="ECO:0007669"/>
    <property type="project" value="TreeGrafter"/>
</dbReference>
<dbReference type="Gene3D" id="3.30.40.10">
    <property type="entry name" value="Zinc/RING finger domain, C3HC4 (zinc finger)"/>
    <property type="match status" value="1"/>
</dbReference>
<dbReference type="Proteomes" id="UP001168990">
    <property type="component" value="Unassembled WGS sequence"/>
</dbReference>
<evidence type="ECO:0000313" key="24">
    <source>
        <dbReference type="EMBL" id="KAK0160760.1"/>
    </source>
</evidence>
<evidence type="ECO:0000256" key="12">
    <source>
        <dbReference type="ARBA" id="ARBA00022990"/>
    </source>
</evidence>
<dbReference type="GO" id="GO:0003755">
    <property type="term" value="F:peptidyl-prolyl cis-trans isomerase activity"/>
    <property type="evidence" value="ECO:0007669"/>
    <property type="project" value="InterPro"/>
</dbReference>
<dbReference type="InterPro" id="IPR013083">
    <property type="entry name" value="Znf_RING/FYVE/PHD"/>
</dbReference>
<dbReference type="PROSITE" id="PS00170">
    <property type="entry name" value="CSA_PPIASE_1"/>
    <property type="match status" value="1"/>
</dbReference>
<comment type="pathway">
    <text evidence="3">Protein modification; protein ubiquitination.</text>
</comment>
<evidence type="ECO:0000256" key="6">
    <source>
        <dbReference type="ARBA" id="ARBA00022499"/>
    </source>
</evidence>
<evidence type="ECO:0000256" key="21">
    <source>
        <dbReference type="SAM" id="Coils"/>
    </source>
</evidence>
<evidence type="ECO:0000313" key="25">
    <source>
        <dbReference type="Proteomes" id="UP001168990"/>
    </source>
</evidence>
<gene>
    <name evidence="24" type="ORF">PV328_008131</name>
</gene>
<dbReference type="FunFam" id="3.30.40.10:FF:000079">
    <property type="entry name" value="Peptidyl-prolyl cis-trans isomerase 2"/>
    <property type="match status" value="1"/>
</dbReference>
<dbReference type="GO" id="GO:0061630">
    <property type="term" value="F:ubiquitin protein ligase activity"/>
    <property type="evidence" value="ECO:0007669"/>
    <property type="project" value="UniProtKB-EC"/>
</dbReference>
<dbReference type="CDD" id="cd16663">
    <property type="entry name" value="RING-Ubox_PPIL2"/>
    <property type="match status" value="1"/>
</dbReference>
<dbReference type="InterPro" id="IPR020892">
    <property type="entry name" value="Cyclophilin-type_PPIase_CS"/>
</dbReference>
<comment type="caution">
    <text evidence="24">The sequence shown here is derived from an EMBL/GenBank/DDBJ whole genome shotgun (WGS) entry which is preliminary data.</text>
</comment>
<evidence type="ECO:0000256" key="17">
    <source>
        <dbReference type="ARBA" id="ARBA00061807"/>
    </source>
</evidence>
<evidence type="ECO:0000259" key="23">
    <source>
        <dbReference type="PROSITE" id="PS51698"/>
    </source>
</evidence>
<evidence type="ECO:0000256" key="20">
    <source>
        <dbReference type="ARBA" id="ARBA00079124"/>
    </source>
</evidence>
<dbReference type="GO" id="GO:0000209">
    <property type="term" value="P:protein polyubiquitination"/>
    <property type="evidence" value="ECO:0007669"/>
    <property type="project" value="TreeGrafter"/>
</dbReference>
<evidence type="ECO:0000256" key="2">
    <source>
        <dbReference type="ARBA" id="ARBA00004123"/>
    </source>
</evidence>
<keyword evidence="12" id="KW-0007">Acetylation</keyword>
<keyword evidence="10" id="KW-0833">Ubl conjugation pathway</keyword>
<dbReference type="EC" id="2.3.2.27" evidence="5"/>
<comment type="similarity">
    <text evidence="4">Belongs to the cyclophilin-type PPIase family. PPIL2 subfamily.</text>
</comment>
<dbReference type="GO" id="GO:0006457">
    <property type="term" value="P:protein folding"/>
    <property type="evidence" value="ECO:0007669"/>
    <property type="project" value="InterPro"/>
</dbReference>
<evidence type="ECO:0000256" key="14">
    <source>
        <dbReference type="ARBA" id="ARBA00023187"/>
    </source>
</evidence>
<dbReference type="InterPro" id="IPR029000">
    <property type="entry name" value="Cyclophilin-like_dom_sf"/>
</dbReference>